<comment type="caution">
    <text evidence="1">The sequence shown here is derived from an EMBL/GenBank/DDBJ whole genome shotgun (WGS) entry which is preliminary data.</text>
</comment>
<evidence type="ECO:0000313" key="2">
    <source>
        <dbReference type="Proteomes" id="UP000215902"/>
    </source>
</evidence>
<dbReference type="AlphaFoldDB" id="A0A267DFQ0"/>
<keyword evidence="2" id="KW-1185">Reference proteome</keyword>
<reference evidence="1 2" key="1">
    <citation type="submission" date="2017-06" db="EMBL/GenBank/DDBJ databases">
        <title>A platform for efficient transgenesis in Macrostomum lignano, a flatworm model organism for stem cell research.</title>
        <authorList>
            <person name="Berezikov E."/>
        </authorList>
    </citation>
    <scope>NUCLEOTIDE SEQUENCE [LARGE SCALE GENOMIC DNA]</scope>
    <source>
        <strain evidence="1">DV1</strain>
        <tissue evidence="1">Whole organism</tissue>
    </source>
</reference>
<dbReference type="EMBL" id="NIVC01004227">
    <property type="protein sequence ID" value="PAA48130.1"/>
    <property type="molecule type" value="Genomic_DNA"/>
</dbReference>
<organism evidence="1 2">
    <name type="scientific">Macrostomum lignano</name>
    <dbReference type="NCBI Taxonomy" id="282301"/>
    <lineage>
        <taxon>Eukaryota</taxon>
        <taxon>Metazoa</taxon>
        <taxon>Spiralia</taxon>
        <taxon>Lophotrochozoa</taxon>
        <taxon>Platyhelminthes</taxon>
        <taxon>Rhabditophora</taxon>
        <taxon>Macrostomorpha</taxon>
        <taxon>Macrostomida</taxon>
        <taxon>Macrostomidae</taxon>
        <taxon>Macrostomum</taxon>
    </lineage>
</organism>
<evidence type="ECO:0000313" key="1">
    <source>
        <dbReference type="EMBL" id="PAA48130.1"/>
    </source>
</evidence>
<sequence length="136" mass="15898">MKRLQTRHFDDAEIIMGLYVKEYFDPFRPDELINKLIDRCCTIRQNINKPLSTDSLKAPVNISQRRSAMTLVGVITGYVELRFDHYSTILEPGELAFMPPGSVYLVLSVVDKEYYSDRKYEARIVYAEYPAKINYF</sequence>
<name>A0A267DFQ0_9PLAT</name>
<proteinExistence type="predicted"/>
<dbReference type="Proteomes" id="UP000215902">
    <property type="component" value="Unassembled WGS sequence"/>
</dbReference>
<accession>A0A267DFQ0</accession>
<protein>
    <submittedName>
        <fullName evidence="1">Uncharacterized protein</fullName>
    </submittedName>
</protein>
<gene>
    <name evidence="1" type="ORF">BOX15_Mlig006085g1</name>
</gene>